<organism evidence="3 4">
    <name type="scientific">Salirhabdus euzebyi</name>
    <dbReference type="NCBI Taxonomy" id="394506"/>
    <lineage>
        <taxon>Bacteria</taxon>
        <taxon>Bacillati</taxon>
        <taxon>Bacillota</taxon>
        <taxon>Bacilli</taxon>
        <taxon>Bacillales</taxon>
        <taxon>Bacillaceae</taxon>
        <taxon>Salirhabdus</taxon>
    </lineage>
</organism>
<keyword evidence="2" id="KW-0472">Membrane</keyword>
<keyword evidence="1" id="KW-0175">Coiled coil</keyword>
<keyword evidence="2" id="KW-0812">Transmembrane</keyword>
<protein>
    <submittedName>
        <fullName evidence="3">Putative RNase H-like nuclease (RuvC/YqgF family)</fullName>
    </submittedName>
</protein>
<feature type="transmembrane region" description="Helical" evidence="2">
    <location>
        <begin position="82"/>
        <end position="104"/>
    </location>
</feature>
<dbReference type="RefSeq" id="WP_174497357.1">
    <property type="nucleotide sequence ID" value="NZ_CADDWK010000014.1"/>
</dbReference>
<evidence type="ECO:0000313" key="4">
    <source>
        <dbReference type="Proteomes" id="UP000581688"/>
    </source>
</evidence>
<sequence>MANEKALQQKIENLEHTIEKLENKMEEKTNHNDVRVILDESLKAKKIVTEDEVIILIDEKIEENYVTYGDMEKVTNQIHLNIIKWVVGTGLSVCALTVGLLRILL</sequence>
<keyword evidence="2" id="KW-1133">Transmembrane helix</keyword>
<dbReference type="AlphaFoldDB" id="A0A841Q8S5"/>
<dbReference type="EMBL" id="JACHGH010000012">
    <property type="protein sequence ID" value="MBB6454808.1"/>
    <property type="molecule type" value="Genomic_DNA"/>
</dbReference>
<name>A0A841Q8S5_9BACI</name>
<reference evidence="3 4" key="1">
    <citation type="submission" date="2020-08" db="EMBL/GenBank/DDBJ databases">
        <title>Genomic Encyclopedia of Type Strains, Phase IV (KMG-IV): sequencing the most valuable type-strain genomes for metagenomic binning, comparative biology and taxonomic classification.</title>
        <authorList>
            <person name="Goeker M."/>
        </authorList>
    </citation>
    <scope>NUCLEOTIDE SEQUENCE [LARGE SCALE GENOMIC DNA]</scope>
    <source>
        <strain evidence="3 4">DSM 19612</strain>
    </source>
</reference>
<comment type="caution">
    <text evidence="3">The sequence shown here is derived from an EMBL/GenBank/DDBJ whole genome shotgun (WGS) entry which is preliminary data.</text>
</comment>
<keyword evidence="4" id="KW-1185">Reference proteome</keyword>
<evidence type="ECO:0000313" key="3">
    <source>
        <dbReference type="EMBL" id="MBB6454808.1"/>
    </source>
</evidence>
<evidence type="ECO:0000256" key="1">
    <source>
        <dbReference type="SAM" id="Coils"/>
    </source>
</evidence>
<evidence type="ECO:0000256" key="2">
    <source>
        <dbReference type="SAM" id="Phobius"/>
    </source>
</evidence>
<feature type="coiled-coil region" evidence="1">
    <location>
        <begin position="4"/>
        <end position="31"/>
    </location>
</feature>
<dbReference type="Proteomes" id="UP000581688">
    <property type="component" value="Unassembled WGS sequence"/>
</dbReference>
<accession>A0A841Q8S5</accession>
<proteinExistence type="predicted"/>
<gene>
    <name evidence="3" type="ORF">HNQ94_003297</name>
</gene>